<dbReference type="GO" id="GO:0009236">
    <property type="term" value="P:cobalamin biosynthetic process"/>
    <property type="evidence" value="ECO:0007669"/>
    <property type="project" value="InterPro"/>
</dbReference>
<reference evidence="1 2" key="1">
    <citation type="journal article" date="2015" name="Nature">
        <title>rRNA introns, odd ribosomes, and small enigmatic genomes across a large radiation of phyla.</title>
        <authorList>
            <person name="Brown C.T."/>
            <person name="Hug L.A."/>
            <person name="Thomas B.C."/>
            <person name="Sharon I."/>
            <person name="Castelle C.J."/>
            <person name="Singh A."/>
            <person name="Wilkins M.J."/>
            <person name="Williams K.H."/>
            <person name="Banfield J.F."/>
        </authorList>
    </citation>
    <scope>NUCLEOTIDE SEQUENCE [LARGE SCALE GENOMIC DNA]</scope>
</reference>
<dbReference type="InterPro" id="IPR003724">
    <property type="entry name" value="CblAdoTrfase_CobA"/>
</dbReference>
<proteinExistence type="predicted"/>
<dbReference type="GO" id="GO:0005524">
    <property type="term" value="F:ATP binding"/>
    <property type="evidence" value="ECO:0007669"/>
    <property type="project" value="InterPro"/>
</dbReference>
<sequence length="191" mass="21435">MRTQQIDKKILGHQGYGLVQLIHGDGKGKTTSALGQAMRCAGSGRRVMIIFFDKGGKDHYNERAILDKIGQIDYQAFGRDRIEANGKFDFSINDEDRLQARQGLVVAQETMLSGNYDLVILDEINSTVALEMLNAQEVVDVINIRKPNVEVIMTGRNPVKELIDVADLISEVKMQKHYFYSGVKAREGLDY</sequence>
<dbReference type="GO" id="GO:0008817">
    <property type="term" value="F:corrinoid adenosyltransferase activity"/>
    <property type="evidence" value="ECO:0007669"/>
    <property type="project" value="InterPro"/>
</dbReference>
<gene>
    <name evidence="1" type="ORF">UU50_C0012G0038</name>
</gene>
<dbReference type="Pfam" id="PF02572">
    <property type="entry name" value="CobA_CobO_BtuR"/>
    <property type="match status" value="1"/>
</dbReference>
<dbReference type="PANTHER" id="PTHR46638:SF1">
    <property type="entry name" value="CORRINOID ADENOSYLTRANSFERASE"/>
    <property type="match status" value="1"/>
</dbReference>
<dbReference type="PIRSF" id="PIRSF015617">
    <property type="entry name" value="Adensltrnsf_CobA"/>
    <property type="match status" value="1"/>
</dbReference>
<dbReference type="AlphaFoldDB" id="A0A0G0XQ69"/>
<evidence type="ECO:0000313" key="2">
    <source>
        <dbReference type="Proteomes" id="UP000033930"/>
    </source>
</evidence>
<dbReference type="PANTHER" id="PTHR46638">
    <property type="entry name" value="CORRINOID ADENOSYLTRANSFERASE"/>
    <property type="match status" value="1"/>
</dbReference>
<name>A0A0G0XQ69_9BACT</name>
<protein>
    <submittedName>
        <fullName evidence="1">Cob(I)yrinic acid a,c-diamide adenosyltransferase</fullName>
    </submittedName>
</protein>
<organism evidence="1 2">
    <name type="scientific">Candidatus Uhrbacteria bacterium GW2011_GWC1_41_20</name>
    <dbReference type="NCBI Taxonomy" id="1618983"/>
    <lineage>
        <taxon>Bacteria</taxon>
        <taxon>Candidatus Uhriibacteriota</taxon>
    </lineage>
</organism>
<evidence type="ECO:0000313" key="1">
    <source>
        <dbReference type="EMBL" id="KKR98990.1"/>
    </source>
</evidence>
<comment type="caution">
    <text evidence="1">The sequence shown here is derived from an EMBL/GenBank/DDBJ whole genome shotgun (WGS) entry which is preliminary data.</text>
</comment>
<dbReference type="EMBL" id="LCAW01000012">
    <property type="protein sequence ID" value="KKR98990.1"/>
    <property type="molecule type" value="Genomic_DNA"/>
</dbReference>
<dbReference type="Proteomes" id="UP000033930">
    <property type="component" value="Unassembled WGS sequence"/>
</dbReference>
<accession>A0A0G0XQ69</accession>
<dbReference type="SUPFAM" id="SSF52540">
    <property type="entry name" value="P-loop containing nucleoside triphosphate hydrolases"/>
    <property type="match status" value="1"/>
</dbReference>
<dbReference type="Gene3D" id="3.40.50.300">
    <property type="entry name" value="P-loop containing nucleotide triphosphate hydrolases"/>
    <property type="match status" value="1"/>
</dbReference>
<keyword evidence="1" id="KW-0808">Transferase</keyword>
<dbReference type="InterPro" id="IPR027417">
    <property type="entry name" value="P-loop_NTPase"/>
</dbReference>